<dbReference type="VEuPathDB" id="ToxoDB:BESB_017890"/>
<keyword evidence="7" id="KW-0783">Tetrahydrobiopterin biosynthesis</keyword>
<evidence type="ECO:0000313" key="11">
    <source>
        <dbReference type="Proteomes" id="UP000224006"/>
    </source>
</evidence>
<comment type="cofactor">
    <cofactor evidence="1">
        <name>Zn(2+)</name>
        <dbReference type="ChEBI" id="CHEBI:29105"/>
    </cofactor>
</comment>
<name>A0A2A9M851_BESBE</name>
<proteinExistence type="inferred from homology"/>
<feature type="compositionally biased region" description="Low complexity" evidence="9">
    <location>
        <begin position="63"/>
        <end position="73"/>
    </location>
</feature>
<dbReference type="GeneID" id="40306850"/>
<protein>
    <recommendedName>
        <fullName evidence="4">6-pyruvoyltetrahydropterin synthase</fullName>
        <ecNumber evidence="4">4.2.3.12</ecNumber>
    </recommendedName>
</protein>
<comment type="similarity">
    <text evidence="3">Belongs to the PTPS family.</text>
</comment>
<keyword evidence="8" id="KW-0456">Lyase</keyword>
<sequence>MPQRVAKINSSPSSPRRSSPDRRAPVARDAGVSLLDSHGATSLRGEAPPGGSAPPLGGPPPSSSNSNSAPREGAVFVPLSAPSAPSPNHAVQGSSLSLGASVATRAVGSTASDDSRSLASRPELSSSSFAGGSLGSVSPGGSTASCGSASRRELSPQTALAGYVVSMGTQPHHQLLPQHPLPQQLAQAPSAQSHPHGASSSVAATEGSPPSSPRSTFSSVHSFGQHEPVALPPPSGLHTLGGESAAGPARIAGCLGGGATPSLGSCCLGAAAGADASRAFCDAHGVLTSSPGVCGRGVGSGRSPAAGDIAALNGEGSAADYVSLLSSGAFEVAVQSPDMSFNCSHFVAYRGYRERLHGHNYAVAVRLGGAVGPDGYVLDFGEIKRNVREICKSLNEYLIVPMRSDVLDITQEGQSMIIRCEDGAEFKIPCSDCQCLPLVHSSTEEICCYLWQLVIDKVTLAVLKKRGVKWLEVTVSETPLQKASFRREIQPMWSMS</sequence>
<organism evidence="10 11">
    <name type="scientific">Besnoitia besnoiti</name>
    <name type="common">Apicomplexan protozoan</name>
    <dbReference type="NCBI Taxonomy" id="94643"/>
    <lineage>
        <taxon>Eukaryota</taxon>
        <taxon>Sar</taxon>
        <taxon>Alveolata</taxon>
        <taxon>Apicomplexa</taxon>
        <taxon>Conoidasida</taxon>
        <taxon>Coccidia</taxon>
        <taxon>Eucoccidiorida</taxon>
        <taxon>Eimeriorina</taxon>
        <taxon>Sarcocystidae</taxon>
        <taxon>Besnoitia</taxon>
    </lineage>
</organism>
<dbReference type="RefSeq" id="XP_029216480.1">
    <property type="nucleotide sequence ID" value="XM_029360504.1"/>
</dbReference>
<evidence type="ECO:0000256" key="5">
    <source>
        <dbReference type="ARBA" id="ARBA00022723"/>
    </source>
</evidence>
<gene>
    <name evidence="10" type="ORF">BESB_017890</name>
</gene>
<evidence type="ECO:0000256" key="8">
    <source>
        <dbReference type="ARBA" id="ARBA00023239"/>
    </source>
</evidence>
<dbReference type="InterPro" id="IPR007115">
    <property type="entry name" value="6-PTP_synth/QueD"/>
</dbReference>
<dbReference type="GO" id="GO:0006729">
    <property type="term" value="P:tetrahydrobiopterin biosynthetic process"/>
    <property type="evidence" value="ECO:0007669"/>
    <property type="project" value="UniProtKB-UniPathway"/>
</dbReference>
<comment type="pathway">
    <text evidence="2">Cofactor biosynthesis; tetrahydrobiopterin biosynthesis; tetrahydrobiopterin from 7,8-dihydroneopterin triphosphate: step 1/3.</text>
</comment>
<evidence type="ECO:0000256" key="1">
    <source>
        <dbReference type="ARBA" id="ARBA00001947"/>
    </source>
</evidence>
<feature type="region of interest" description="Disordered" evidence="9">
    <location>
        <begin position="1"/>
        <end position="153"/>
    </location>
</feature>
<evidence type="ECO:0000256" key="9">
    <source>
        <dbReference type="SAM" id="MobiDB-lite"/>
    </source>
</evidence>
<feature type="compositionally biased region" description="Low complexity" evidence="9">
    <location>
        <begin position="117"/>
        <end position="142"/>
    </location>
</feature>
<keyword evidence="6" id="KW-0862">Zinc</keyword>
<feature type="compositionally biased region" description="Low complexity" evidence="9">
    <location>
        <begin position="183"/>
        <end position="195"/>
    </location>
</feature>
<evidence type="ECO:0000256" key="7">
    <source>
        <dbReference type="ARBA" id="ARBA00023007"/>
    </source>
</evidence>
<comment type="caution">
    <text evidence="10">The sequence shown here is derived from an EMBL/GenBank/DDBJ whole genome shotgun (WGS) entry which is preliminary data.</text>
</comment>
<keyword evidence="5" id="KW-0479">Metal-binding</keyword>
<dbReference type="PANTHER" id="PTHR12589">
    <property type="entry name" value="PYRUVOYL TETRAHYDROBIOPTERIN SYNTHASE"/>
    <property type="match status" value="1"/>
</dbReference>
<evidence type="ECO:0000313" key="10">
    <source>
        <dbReference type="EMBL" id="PFH32471.1"/>
    </source>
</evidence>
<dbReference type="InterPro" id="IPR038418">
    <property type="entry name" value="6-PTP_synth/QueD_sf"/>
</dbReference>
<dbReference type="PANTHER" id="PTHR12589:SF7">
    <property type="entry name" value="6-PYRUVOYL TETRAHYDROBIOPTERIN SYNTHASE"/>
    <property type="match status" value="1"/>
</dbReference>
<dbReference type="Gene3D" id="3.30.479.10">
    <property type="entry name" value="6-pyruvoyl tetrahydropterin synthase/QueD"/>
    <property type="match status" value="1"/>
</dbReference>
<evidence type="ECO:0000256" key="6">
    <source>
        <dbReference type="ARBA" id="ARBA00022833"/>
    </source>
</evidence>
<evidence type="ECO:0000256" key="4">
    <source>
        <dbReference type="ARBA" id="ARBA00013100"/>
    </source>
</evidence>
<dbReference type="KEGG" id="bbes:BESB_017890"/>
<feature type="compositionally biased region" description="Low complexity" evidence="9">
    <location>
        <begin position="213"/>
        <end position="222"/>
    </location>
</feature>
<evidence type="ECO:0000256" key="2">
    <source>
        <dbReference type="ARBA" id="ARBA00005126"/>
    </source>
</evidence>
<accession>A0A2A9M851</accession>
<keyword evidence="11" id="KW-1185">Reference proteome</keyword>
<dbReference type="GO" id="GO:0046872">
    <property type="term" value="F:metal ion binding"/>
    <property type="evidence" value="ECO:0007669"/>
    <property type="project" value="UniProtKB-KW"/>
</dbReference>
<dbReference type="UniPathway" id="UPA00849">
    <property type="reaction ID" value="UER00819"/>
</dbReference>
<dbReference type="Proteomes" id="UP000224006">
    <property type="component" value="Chromosome X"/>
</dbReference>
<dbReference type="EMBL" id="NWUJ01000011">
    <property type="protein sequence ID" value="PFH32471.1"/>
    <property type="molecule type" value="Genomic_DNA"/>
</dbReference>
<dbReference type="AlphaFoldDB" id="A0A2A9M851"/>
<dbReference type="OrthoDB" id="14045at2759"/>
<dbReference type="EC" id="4.2.3.12" evidence="4"/>
<dbReference type="SUPFAM" id="SSF55620">
    <property type="entry name" value="Tetrahydrobiopterin biosynthesis enzymes-like"/>
    <property type="match status" value="1"/>
</dbReference>
<feature type="compositionally biased region" description="Polar residues" evidence="9">
    <location>
        <begin position="89"/>
        <end position="98"/>
    </location>
</feature>
<evidence type="ECO:0000256" key="3">
    <source>
        <dbReference type="ARBA" id="ARBA00009164"/>
    </source>
</evidence>
<reference evidence="10 11" key="1">
    <citation type="submission" date="2017-09" db="EMBL/GenBank/DDBJ databases">
        <title>Genome sequencing of Besnoitia besnoiti strain Bb-Ger1.</title>
        <authorList>
            <person name="Schares G."/>
            <person name="Venepally P."/>
            <person name="Lorenzi H.A."/>
        </authorList>
    </citation>
    <scope>NUCLEOTIDE SEQUENCE [LARGE SCALE GENOMIC DNA]</scope>
    <source>
        <strain evidence="10 11">Bb-Ger1</strain>
    </source>
</reference>
<dbReference type="GO" id="GO:0003874">
    <property type="term" value="F:6-pyruvoyltetrahydropterin synthase activity"/>
    <property type="evidence" value="ECO:0007669"/>
    <property type="project" value="UniProtKB-EC"/>
</dbReference>
<dbReference type="Pfam" id="PF01242">
    <property type="entry name" value="PTPS"/>
    <property type="match status" value="1"/>
</dbReference>
<feature type="region of interest" description="Disordered" evidence="9">
    <location>
        <begin position="183"/>
        <end position="243"/>
    </location>
</feature>
<feature type="compositionally biased region" description="Low complexity" evidence="9">
    <location>
        <begin position="44"/>
        <end position="55"/>
    </location>
</feature>